<dbReference type="Gene3D" id="3.40.50.1820">
    <property type="entry name" value="alpha/beta hydrolase"/>
    <property type="match status" value="1"/>
</dbReference>
<dbReference type="HOGENOM" id="CLU_1281739_0_0_9"/>
<organism evidence="1 2">
    <name type="scientific">Facklamia hominis CCUG 36813</name>
    <dbReference type="NCBI Taxonomy" id="883111"/>
    <lineage>
        <taxon>Bacteria</taxon>
        <taxon>Bacillati</taxon>
        <taxon>Bacillota</taxon>
        <taxon>Bacilli</taxon>
        <taxon>Lactobacillales</taxon>
        <taxon>Aerococcaceae</taxon>
        <taxon>Facklamia</taxon>
    </lineage>
</organism>
<dbReference type="Proteomes" id="UP000004465">
    <property type="component" value="Unassembled WGS sequence"/>
</dbReference>
<proteinExistence type="predicted"/>
<dbReference type="PATRIC" id="fig|883111.3.peg.1604"/>
<name>K1LN23_9LACT</name>
<evidence type="ECO:0000313" key="2">
    <source>
        <dbReference type="Proteomes" id="UP000004465"/>
    </source>
</evidence>
<dbReference type="OrthoDB" id="1701389at2"/>
<dbReference type="SUPFAM" id="SSF53474">
    <property type="entry name" value="alpha/beta-Hydrolases"/>
    <property type="match status" value="1"/>
</dbReference>
<dbReference type="EMBL" id="AGZD01000012">
    <property type="protein sequence ID" value="EKB53507.1"/>
    <property type="molecule type" value="Genomic_DNA"/>
</dbReference>
<dbReference type="RefSeq" id="WP_006908893.1">
    <property type="nucleotide sequence ID" value="NZ_JH932292.1"/>
</dbReference>
<accession>K1LN23</accession>
<keyword evidence="2" id="KW-1185">Reference proteome</keyword>
<gene>
    <name evidence="1" type="ORF">HMPREF9706_01585</name>
</gene>
<dbReference type="STRING" id="883111.HMPREF9706_01585"/>
<evidence type="ECO:0008006" key="3">
    <source>
        <dbReference type="Google" id="ProtNLM"/>
    </source>
</evidence>
<dbReference type="InterPro" id="IPR029058">
    <property type="entry name" value="AB_hydrolase_fold"/>
</dbReference>
<reference evidence="1 2" key="1">
    <citation type="submission" date="2012-07" db="EMBL/GenBank/DDBJ databases">
        <title>The Genome Sequence of Facklamia hominis CCUG 36813.</title>
        <authorList>
            <consortium name="The Broad Institute Genome Sequencing Platform"/>
            <person name="Earl A."/>
            <person name="Ward D."/>
            <person name="Feldgarden M."/>
            <person name="Gevers D."/>
            <person name="Huys G."/>
            <person name="Walker B."/>
            <person name="Young S.K."/>
            <person name="Zeng Q."/>
            <person name="Gargeya S."/>
            <person name="Fitzgerald M."/>
            <person name="Haas B."/>
            <person name="Abouelleil A."/>
            <person name="Alvarado L."/>
            <person name="Arachchi H.M."/>
            <person name="Berlin A.M."/>
            <person name="Chapman S.B."/>
            <person name="Goldberg J."/>
            <person name="Griggs A."/>
            <person name="Gujja S."/>
            <person name="Hansen M."/>
            <person name="Howarth C."/>
            <person name="Imamovic A."/>
            <person name="Larimer J."/>
            <person name="McCowen C."/>
            <person name="Montmayeur A."/>
            <person name="Murphy C."/>
            <person name="Neiman D."/>
            <person name="Pearson M."/>
            <person name="Priest M."/>
            <person name="Roberts A."/>
            <person name="Saif S."/>
            <person name="Shea T."/>
            <person name="Sisk P."/>
            <person name="Sykes S."/>
            <person name="Wortman J."/>
            <person name="Nusbaum C."/>
            <person name="Birren B."/>
        </authorList>
    </citation>
    <scope>NUCLEOTIDE SEQUENCE [LARGE SCALE GENOMIC DNA]</scope>
    <source>
        <strain evidence="1 2">CCUG 36813</strain>
    </source>
</reference>
<comment type="caution">
    <text evidence="1">The sequence shown here is derived from an EMBL/GenBank/DDBJ whole genome shotgun (WGS) entry which is preliminary data.</text>
</comment>
<evidence type="ECO:0000313" key="1">
    <source>
        <dbReference type="EMBL" id="EKB53507.1"/>
    </source>
</evidence>
<sequence>MNHQGNNQDAPKRIYMLSGLGCDRSNIESLERALTALANYQIKYLNLPGQFDNRYIKIQDKDALGQWLQRQIPPRSMVMGYSLGADLLLDHVDRLSPDRMIILDGAIITQDFMNTTIEEELAFTRQYIRANHLDMDSDTISTLLKIKFNADCDLFDRALQVPTLLLLADSPEALLDYKRAKVECHRHQTMIKSHFIANTSHDFHTEKPKEIAKAIHDFLSHEG</sequence>
<dbReference type="AlphaFoldDB" id="K1LN23"/>
<protein>
    <recommendedName>
        <fullName evidence="3">AB hydrolase-1 domain-containing protein</fullName>
    </recommendedName>
</protein>